<sequence>MRTEHVRQGVVAAAVALLGLLLVQGVWYEVSAYGTYLEGLDREPTIWANYTLDSQQENIGIEITNATPLIFYLSSRENVGEGENKTTEPKVDDTNNLDDTRNLVEKAVILTVAFFALGSFRRWFSWLGYGMWGFTAFLLIVMVPMSLFGGYSDDSGPEARGALETGDEAGEEQFAHSTFDSTLSLHSTGINFGFDSSGYDLGLVNASQRDAVKESPPSEGEDGAEAFIRFAGEVSISLGDGIIAWLVAPSIPLLFHFLGSKNEENSEDFETTGADESE</sequence>
<evidence type="ECO:0000313" key="2">
    <source>
        <dbReference type="EMBL" id="AIF11877.1"/>
    </source>
</evidence>
<feature type="transmembrane region" description="Helical" evidence="1">
    <location>
        <begin position="131"/>
        <end position="151"/>
    </location>
</feature>
<proteinExistence type="predicted"/>
<keyword evidence="1" id="KW-0812">Transmembrane</keyword>
<organism evidence="2">
    <name type="scientific">uncultured marine group II/III euryarchaeote KM3_53_G07</name>
    <dbReference type="NCBI Taxonomy" id="1456458"/>
    <lineage>
        <taxon>Archaea</taxon>
        <taxon>Methanobacteriati</taxon>
        <taxon>Methanobacteriota</taxon>
        <taxon>environmental samples</taxon>
    </lineage>
</organism>
<reference evidence="2" key="1">
    <citation type="journal article" date="2014" name="Genome Biol. Evol.">
        <title>Pangenome evidence for extensive interdomain horizontal transfer affecting lineage core and shell genes in uncultured planktonic thaumarchaeota and euryarchaeota.</title>
        <authorList>
            <person name="Deschamps P."/>
            <person name="Zivanovic Y."/>
            <person name="Moreira D."/>
            <person name="Rodriguez-Valera F."/>
            <person name="Lopez-Garcia P."/>
        </authorList>
    </citation>
    <scope>NUCLEOTIDE SEQUENCE</scope>
</reference>
<evidence type="ECO:0000256" key="1">
    <source>
        <dbReference type="SAM" id="Phobius"/>
    </source>
</evidence>
<accession>A0A075HBQ2</accession>
<name>A0A075HBQ2_9EURY</name>
<keyword evidence="1" id="KW-1133">Transmembrane helix</keyword>
<dbReference type="AlphaFoldDB" id="A0A075HBQ2"/>
<keyword evidence="1" id="KW-0472">Membrane</keyword>
<protein>
    <submittedName>
        <fullName evidence="2">Uncharacterized protein</fullName>
    </submittedName>
</protein>
<dbReference type="EMBL" id="KF900929">
    <property type="protein sequence ID" value="AIF11877.1"/>
    <property type="molecule type" value="Genomic_DNA"/>
</dbReference>